<dbReference type="EMBL" id="KU736866">
    <property type="protein sequence ID" value="AMP42104.1"/>
    <property type="molecule type" value="Genomic_DNA"/>
</dbReference>
<sequence>MSLFRKILTPIVITSTALLTACATPDTFTTQVNAFNNWPTDTKGKLYAFSNDVSQNLEQKSYADLIAKEMWRTGLMQTNNIKKAHYLVNFNASTETREKIVQEYYEEPMFVPTFGFGFSNFGYGYPGWGWGNNFYSGVGISYTPRVAQYPIQISRHTLALEIKNNKTGNPVYQAKAIADSQNASLTQVMPYLAVSVFDNFPGSNGGTRHIEFDIDKSREQQTPVKYIPE</sequence>
<name>A0A142BVG6_9BACT</name>
<dbReference type="AlphaFoldDB" id="A0A142BVG6"/>
<dbReference type="Pfam" id="PF13590">
    <property type="entry name" value="DUF4136"/>
    <property type="match status" value="1"/>
</dbReference>
<feature type="chain" id="PRO_5007492839" description="DUF4136 domain-containing protein" evidence="1">
    <location>
        <begin position="24"/>
        <end position="229"/>
    </location>
</feature>
<reference evidence="3" key="1">
    <citation type="journal article" date="2016" name="Appl. Environ. Microbiol.">
        <title>Diversity of the Tetracycline Mobilome within a Chinese Pig Manure Sample.</title>
        <authorList>
            <person name="Leclercq S.O."/>
            <person name="Wang C."/>
            <person name="Zhu Y."/>
            <person name="Wu H."/>
            <person name="Du X."/>
            <person name="Liu Z."/>
            <person name="Feng J."/>
        </authorList>
    </citation>
    <scope>NUCLEOTIDE SEQUENCE</scope>
</reference>
<dbReference type="Gene3D" id="3.30.160.670">
    <property type="match status" value="1"/>
</dbReference>
<organism evidence="3">
    <name type="scientific">uncultured bacterium IN-01</name>
    <dbReference type="NCBI Taxonomy" id="1805579"/>
    <lineage>
        <taxon>Bacteria</taxon>
        <taxon>environmental samples</taxon>
    </lineage>
</organism>
<accession>A0A142BVG6</accession>
<evidence type="ECO:0000313" key="3">
    <source>
        <dbReference type="EMBL" id="AMP42104.1"/>
    </source>
</evidence>
<dbReference type="InterPro" id="IPR025411">
    <property type="entry name" value="DUF4136"/>
</dbReference>
<evidence type="ECO:0000259" key="2">
    <source>
        <dbReference type="Pfam" id="PF13590"/>
    </source>
</evidence>
<reference evidence="3" key="2">
    <citation type="submission" date="2016-02" db="EMBL/GenBank/DDBJ databases">
        <authorList>
            <person name="Wen L."/>
            <person name="He K."/>
            <person name="Yang H."/>
        </authorList>
    </citation>
    <scope>NUCLEOTIDE SEQUENCE</scope>
</reference>
<protein>
    <recommendedName>
        <fullName evidence="2">DUF4136 domain-containing protein</fullName>
    </recommendedName>
</protein>
<evidence type="ECO:0000256" key="1">
    <source>
        <dbReference type="SAM" id="SignalP"/>
    </source>
</evidence>
<dbReference type="PROSITE" id="PS51257">
    <property type="entry name" value="PROKAR_LIPOPROTEIN"/>
    <property type="match status" value="1"/>
</dbReference>
<feature type="signal peptide" evidence="1">
    <location>
        <begin position="1"/>
        <end position="23"/>
    </location>
</feature>
<proteinExistence type="predicted"/>
<feature type="domain" description="DUF4136" evidence="2">
    <location>
        <begin position="33"/>
        <end position="202"/>
    </location>
</feature>
<keyword evidence="1" id="KW-0732">Signal</keyword>